<keyword evidence="7" id="KW-1185">Reference proteome</keyword>
<dbReference type="SMART" id="SM00479">
    <property type="entry name" value="EXOIII"/>
    <property type="match status" value="1"/>
</dbReference>
<organism evidence="6 7">
    <name type="scientific">Noviherbaspirillum autotrophicum</name>
    <dbReference type="NCBI Taxonomy" id="709839"/>
    <lineage>
        <taxon>Bacteria</taxon>
        <taxon>Pseudomonadati</taxon>
        <taxon>Pseudomonadota</taxon>
        <taxon>Betaproteobacteria</taxon>
        <taxon>Burkholderiales</taxon>
        <taxon>Oxalobacteraceae</taxon>
        <taxon>Noviherbaspirillum</taxon>
    </lineage>
</organism>
<proteinExistence type="predicted"/>
<dbReference type="STRING" id="709839.TSA66_16835"/>
<comment type="caution">
    <text evidence="6">The sequence shown here is derived from an EMBL/GenBank/DDBJ whole genome shotgun (WGS) entry which is preliminary data.</text>
</comment>
<dbReference type="InterPro" id="IPR013520">
    <property type="entry name" value="Ribonucl_H"/>
</dbReference>
<comment type="subunit">
    <text evidence="3">DNA polymerase III contains a core (composed of alpha, epsilon and theta chains) that associates with a tau subunit. This core dimerizes to form the POLIII' complex. PolIII' associates with the gamma complex (composed of gamma, delta, delta', psi and chi chains) and with the beta chain to form the complete DNA polymerase III complex.</text>
</comment>
<comment type="function">
    <text evidence="2">DNA polymerase III is a complex, multichain enzyme responsible for most of the replicative synthesis in bacteria. The epsilon subunit contain the editing function and is a proofreading 3'-5' exonuclease.</text>
</comment>
<dbReference type="EC" id="2.7.7.7" evidence="1"/>
<dbReference type="Pfam" id="PF00929">
    <property type="entry name" value="RNase_T"/>
    <property type="match status" value="1"/>
</dbReference>
<evidence type="ECO:0000313" key="7">
    <source>
        <dbReference type="Proteomes" id="UP000031572"/>
    </source>
</evidence>
<dbReference type="PANTHER" id="PTHR30231">
    <property type="entry name" value="DNA POLYMERASE III SUBUNIT EPSILON"/>
    <property type="match status" value="1"/>
</dbReference>
<dbReference type="EMBL" id="JWJG01000028">
    <property type="protein sequence ID" value="KIF82089.1"/>
    <property type="molecule type" value="Genomic_DNA"/>
</dbReference>
<dbReference type="GO" id="GO:0005829">
    <property type="term" value="C:cytosol"/>
    <property type="evidence" value="ECO:0007669"/>
    <property type="project" value="TreeGrafter"/>
</dbReference>
<dbReference type="NCBIfam" id="TIGR00573">
    <property type="entry name" value="dnaq"/>
    <property type="match status" value="1"/>
</dbReference>
<dbReference type="InterPro" id="IPR047296">
    <property type="entry name" value="GIY-YIG_UvrC_Cho"/>
</dbReference>
<dbReference type="GO" id="GO:0006289">
    <property type="term" value="P:nucleotide-excision repair"/>
    <property type="evidence" value="ECO:0007669"/>
    <property type="project" value="InterPro"/>
</dbReference>
<dbReference type="PANTHER" id="PTHR30231:SF37">
    <property type="entry name" value="EXODEOXYRIBONUCLEASE 10"/>
    <property type="match status" value="1"/>
</dbReference>
<dbReference type="GO" id="GO:0003887">
    <property type="term" value="F:DNA-directed DNA polymerase activity"/>
    <property type="evidence" value="ECO:0007669"/>
    <property type="project" value="UniProtKB-EC"/>
</dbReference>
<evidence type="ECO:0000313" key="6">
    <source>
        <dbReference type="EMBL" id="KIF82089.1"/>
    </source>
</evidence>
<reference evidence="6 7" key="1">
    <citation type="submission" date="2014-12" db="EMBL/GenBank/DDBJ databases">
        <title>Denitrispirillum autotrophicum gen. nov., sp. nov., Denitrifying, Facultatively Autotrophic Bacteria Isolated from Rice Paddy Soil.</title>
        <authorList>
            <person name="Ishii S."/>
            <person name="Ashida N."/>
            <person name="Ohno H."/>
            <person name="Otsuka S."/>
            <person name="Yokota A."/>
            <person name="Senoo K."/>
        </authorList>
    </citation>
    <scope>NUCLEOTIDE SEQUENCE [LARGE SCALE GENOMIC DNA]</scope>
    <source>
        <strain evidence="6 7">TSA66</strain>
    </source>
</reference>
<evidence type="ECO:0000256" key="2">
    <source>
        <dbReference type="ARBA" id="ARBA00025483"/>
    </source>
</evidence>
<dbReference type="InterPro" id="IPR012337">
    <property type="entry name" value="RNaseH-like_sf"/>
</dbReference>
<gene>
    <name evidence="6" type="ORF">TSA66_16835</name>
</gene>
<protein>
    <recommendedName>
        <fullName evidence="1">DNA-directed DNA polymerase</fullName>
        <ecNumber evidence="1">2.7.7.7</ecNumber>
    </recommendedName>
</protein>
<dbReference type="GO" id="GO:0003677">
    <property type="term" value="F:DNA binding"/>
    <property type="evidence" value="ECO:0007669"/>
    <property type="project" value="InterPro"/>
</dbReference>
<dbReference type="SUPFAM" id="SSF82771">
    <property type="entry name" value="GIY-YIG endonuclease"/>
    <property type="match status" value="1"/>
</dbReference>
<dbReference type="AlphaFoldDB" id="A0A0C2BPT0"/>
<dbReference type="CDD" id="cd06127">
    <property type="entry name" value="DEDDh"/>
    <property type="match status" value="1"/>
</dbReference>
<dbReference type="GO" id="GO:0045004">
    <property type="term" value="P:DNA replication proofreading"/>
    <property type="evidence" value="ECO:0007669"/>
    <property type="project" value="TreeGrafter"/>
</dbReference>
<dbReference type="FunFam" id="3.30.420.10:FF:000045">
    <property type="entry name" value="3'-5' exonuclease DinG"/>
    <property type="match status" value="1"/>
</dbReference>
<evidence type="ECO:0000256" key="4">
    <source>
        <dbReference type="ARBA" id="ARBA00049244"/>
    </source>
</evidence>
<comment type="catalytic activity">
    <reaction evidence="4">
        <text>DNA(n) + a 2'-deoxyribonucleoside 5'-triphosphate = DNA(n+1) + diphosphate</text>
        <dbReference type="Rhea" id="RHEA:22508"/>
        <dbReference type="Rhea" id="RHEA-COMP:17339"/>
        <dbReference type="Rhea" id="RHEA-COMP:17340"/>
        <dbReference type="ChEBI" id="CHEBI:33019"/>
        <dbReference type="ChEBI" id="CHEBI:61560"/>
        <dbReference type="ChEBI" id="CHEBI:173112"/>
        <dbReference type="EC" id="2.7.7.7"/>
    </reaction>
</comment>
<dbReference type="CDD" id="cd10434">
    <property type="entry name" value="GIY-YIG_UvrC_Cho"/>
    <property type="match status" value="1"/>
</dbReference>
<dbReference type="InterPro" id="IPR036397">
    <property type="entry name" value="RNaseH_sf"/>
</dbReference>
<dbReference type="SMART" id="SM00465">
    <property type="entry name" value="GIYc"/>
    <property type="match status" value="1"/>
</dbReference>
<dbReference type="Gene3D" id="3.40.1440.10">
    <property type="entry name" value="GIY-YIG endonuclease"/>
    <property type="match status" value="1"/>
</dbReference>
<dbReference type="InterPro" id="IPR006054">
    <property type="entry name" value="DnaQ"/>
</dbReference>
<dbReference type="InterPro" id="IPR000305">
    <property type="entry name" value="GIY-YIG_endonuc"/>
</dbReference>
<sequence>MLNRYPKLIFIDLETTGPNPAADFITEIGMVEVSAAGVSRWSALVNPQAPIPPFIQHLTGINDAMVRDAPSFAMLATEVQRRLQDGLFIAHNARFDYGFLRNAFKRLGMTLRCEALCTVKLSRKLFPHEIKHSLDALVARHGLSAQARHRALADADLLWQFWRKMEATLAPEALDDAVGQLLQRPSIPAQLEPELLDDLPDSPGVYVFYGENDVPLYVGRGQHLRQRVLTHFPDHPSHRDAQLARAVRRLEWHETAGEIGAQLLEAQLQRRLRPAHGVPPERDVCSWQLQAAPDGGSRPVLVYASGVDFGRSERLYGLFNSRSKAEMALQSLVDQHALCPALAGLEARDDSGQACSAHASGRCRGACIGNEAPQQHQARLEQALAALKLKPWPYVGPIGMLETGPDGRSDVHVVDNWSYLGTVRDERDLWDILEQAPALSAFDVDTYKTVTRALLLGKLQVHPLSARKIAAPIRLAQLRK</sequence>
<dbReference type="PROSITE" id="PS50164">
    <property type="entry name" value="GIY_YIG"/>
    <property type="match status" value="1"/>
</dbReference>
<evidence type="ECO:0000256" key="3">
    <source>
        <dbReference type="ARBA" id="ARBA00026073"/>
    </source>
</evidence>
<dbReference type="OrthoDB" id="9804290at2"/>
<dbReference type="Gene3D" id="3.30.420.10">
    <property type="entry name" value="Ribonuclease H-like superfamily/Ribonuclease H"/>
    <property type="match status" value="1"/>
</dbReference>
<dbReference type="SUPFAM" id="SSF53098">
    <property type="entry name" value="Ribonuclease H-like"/>
    <property type="match status" value="1"/>
</dbReference>
<dbReference type="Proteomes" id="UP000031572">
    <property type="component" value="Unassembled WGS sequence"/>
</dbReference>
<dbReference type="GO" id="GO:0008408">
    <property type="term" value="F:3'-5' exonuclease activity"/>
    <property type="evidence" value="ECO:0007669"/>
    <property type="project" value="TreeGrafter"/>
</dbReference>
<dbReference type="RefSeq" id="WP_040040763.1">
    <property type="nucleotide sequence ID" value="NZ_JWJG01000028.1"/>
</dbReference>
<dbReference type="InterPro" id="IPR035901">
    <property type="entry name" value="GIY-YIG_endonuc_sf"/>
</dbReference>
<accession>A0A0C2BPT0</accession>
<evidence type="ECO:0000256" key="1">
    <source>
        <dbReference type="ARBA" id="ARBA00012417"/>
    </source>
</evidence>
<evidence type="ECO:0000259" key="5">
    <source>
        <dbReference type="PROSITE" id="PS50164"/>
    </source>
</evidence>
<feature type="domain" description="GIY-YIG" evidence="5">
    <location>
        <begin position="201"/>
        <end position="278"/>
    </location>
</feature>
<name>A0A0C2BPT0_9BURK</name>